<dbReference type="AlphaFoldDB" id="T0Z1A9"/>
<feature type="transmembrane region" description="Helical" evidence="1">
    <location>
        <begin position="6"/>
        <end position="29"/>
    </location>
</feature>
<evidence type="ECO:0000256" key="1">
    <source>
        <dbReference type="SAM" id="Phobius"/>
    </source>
</evidence>
<feature type="non-terminal residue" evidence="2">
    <location>
        <position position="1"/>
    </location>
</feature>
<protein>
    <submittedName>
        <fullName evidence="2">Uncharacterized protein</fullName>
    </submittedName>
</protein>
<proteinExistence type="predicted"/>
<organism evidence="2">
    <name type="scientific">mine drainage metagenome</name>
    <dbReference type="NCBI Taxonomy" id="410659"/>
    <lineage>
        <taxon>unclassified sequences</taxon>
        <taxon>metagenomes</taxon>
        <taxon>ecological metagenomes</taxon>
    </lineage>
</organism>
<keyword evidence="1" id="KW-0472">Membrane</keyword>
<keyword evidence="1" id="KW-1133">Transmembrane helix</keyword>
<dbReference type="EMBL" id="AUZZ01008115">
    <property type="protein sequence ID" value="EQD39048.1"/>
    <property type="molecule type" value="Genomic_DNA"/>
</dbReference>
<reference evidence="2" key="2">
    <citation type="journal article" date="2014" name="ISME J.">
        <title>Microbial stratification in low pH oxic and suboxic macroscopic growths along an acid mine drainage.</title>
        <authorList>
            <person name="Mendez-Garcia C."/>
            <person name="Mesa V."/>
            <person name="Sprenger R.R."/>
            <person name="Richter M."/>
            <person name="Diez M.S."/>
            <person name="Solano J."/>
            <person name="Bargiela R."/>
            <person name="Golyshina O.V."/>
            <person name="Manteca A."/>
            <person name="Ramos J.L."/>
            <person name="Gallego J.R."/>
            <person name="Llorente I."/>
            <person name="Martins Dos Santos V.A."/>
            <person name="Jensen O.N."/>
            <person name="Pelaez A.I."/>
            <person name="Sanchez J."/>
            <person name="Ferrer M."/>
        </authorList>
    </citation>
    <scope>NUCLEOTIDE SEQUENCE</scope>
</reference>
<comment type="caution">
    <text evidence="2">The sequence shown here is derived from an EMBL/GenBank/DDBJ whole genome shotgun (WGS) entry which is preliminary data.</text>
</comment>
<accession>T0Z1A9</accession>
<keyword evidence="1" id="KW-0812">Transmembrane</keyword>
<evidence type="ECO:0000313" key="2">
    <source>
        <dbReference type="EMBL" id="EQD39048.1"/>
    </source>
</evidence>
<sequence>LQMDFALLLLALSFAFLLLPLITLIGILYRVKQAIQTASLDLIKGPIREEFNYLPIYCVEELTDINFMEEDLANRDRVHWYGKEGLKIRIGLANHNLTSKRNREIVQNLIDNFCASFYSLVPKVYVAYISVWKELDVLSEGDRTLKTALFDTLIDCKEEVWLNIHSSIAGDMNLKSRYEKLKTGLDGPIFTNFKEIRIEAFRLRDEYTGKLDRMIKSPM</sequence>
<reference evidence="2" key="1">
    <citation type="submission" date="2013-08" db="EMBL/GenBank/DDBJ databases">
        <authorList>
            <person name="Mendez C."/>
            <person name="Richter M."/>
            <person name="Ferrer M."/>
            <person name="Sanchez J."/>
        </authorList>
    </citation>
    <scope>NUCLEOTIDE SEQUENCE</scope>
</reference>
<name>T0Z1A9_9ZZZZ</name>
<gene>
    <name evidence="2" type="ORF">B2A_11261</name>
</gene>